<proteinExistence type="predicted"/>
<evidence type="ECO:0000259" key="2">
    <source>
        <dbReference type="SMART" id="SM00429"/>
    </source>
</evidence>
<dbReference type="EMBL" id="BMEC01000002">
    <property type="protein sequence ID" value="GGC23250.1"/>
    <property type="molecule type" value="Genomic_DNA"/>
</dbReference>
<dbReference type="PROSITE" id="PS51257">
    <property type="entry name" value="PROKAR_LIPOPROTEIN"/>
    <property type="match status" value="1"/>
</dbReference>
<accession>A0ABQ1LDQ2</accession>
<feature type="domain" description="IPT/TIG" evidence="2">
    <location>
        <begin position="40"/>
        <end position="130"/>
    </location>
</feature>
<dbReference type="Proteomes" id="UP000636010">
    <property type="component" value="Unassembled WGS sequence"/>
</dbReference>
<feature type="signal peptide" evidence="1">
    <location>
        <begin position="1"/>
        <end position="22"/>
    </location>
</feature>
<feature type="domain" description="IPT/TIG" evidence="2">
    <location>
        <begin position="135"/>
        <end position="216"/>
    </location>
</feature>
<keyword evidence="4" id="KW-1185">Reference proteome</keyword>
<gene>
    <name evidence="3" type="ORF">GCM10011506_05690</name>
</gene>
<dbReference type="SMART" id="SM00429">
    <property type="entry name" value="IPT"/>
    <property type="match status" value="2"/>
</dbReference>
<comment type="caution">
    <text evidence="3">The sequence shown here is derived from an EMBL/GenBank/DDBJ whole genome shotgun (WGS) entry which is preliminary data.</text>
</comment>
<dbReference type="RefSeq" id="WP_188460302.1">
    <property type="nucleotide sequence ID" value="NZ_BAABHU010000002.1"/>
</dbReference>
<dbReference type="PROSITE" id="PS51120">
    <property type="entry name" value="LDLRB"/>
    <property type="match status" value="1"/>
</dbReference>
<dbReference type="InterPro" id="IPR011042">
    <property type="entry name" value="6-blade_b-propeller_TolB-like"/>
</dbReference>
<dbReference type="InterPro" id="IPR000033">
    <property type="entry name" value="LDLR_classB_rpt"/>
</dbReference>
<evidence type="ECO:0000313" key="3">
    <source>
        <dbReference type="EMBL" id="GGC23250.1"/>
    </source>
</evidence>
<dbReference type="InterPro" id="IPR050778">
    <property type="entry name" value="Cueball_EGF_LRP_Nidogen"/>
</dbReference>
<dbReference type="InterPro" id="IPR014756">
    <property type="entry name" value="Ig_E-set"/>
</dbReference>
<dbReference type="InterPro" id="IPR013783">
    <property type="entry name" value="Ig-like_fold"/>
</dbReference>
<keyword evidence="1" id="KW-0732">Signal</keyword>
<dbReference type="Gene3D" id="2.60.40.10">
    <property type="entry name" value="Immunoglobulins"/>
    <property type="match status" value="2"/>
</dbReference>
<dbReference type="SUPFAM" id="SSF81296">
    <property type="entry name" value="E set domains"/>
    <property type="match status" value="2"/>
</dbReference>
<reference evidence="4" key="1">
    <citation type="journal article" date="2019" name="Int. J. Syst. Evol. Microbiol.">
        <title>The Global Catalogue of Microorganisms (GCM) 10K type strain sequencing project: providing services to taxonomists for standard genome sequencing and annotation.</title>
        <authorList>
            <consortium name="The Broad Institute Genomics Platform"/>
            <consortium name="The Broad Institute Genome Sequencing Center for Infectious Disease"/>
            <person name="Wu L."/>
            <person name="Ma J."/>
        </authorList>
    </citation>
    <scope>NUCLEOTIDE SEQUENCE [LARGE SCALE GENOMIC DNA]</scope>
    <source>
        <strain evidence="4">CGMCC 1.10832</strain>
    </source>
</reference>
<dbReference type="InterPro" id="IPR002909">
    <property type="entry name" value="IPT_dom"/>
</dbReference>
<name>A0ABQ1LDQ2_9BACT</name>
<dbReference type="SUPFAM" id="SSF63825">
    <property type="entry name" value="YWTD domain"/>
    <property type="match status" value="1"/>
</dbReference>
<dbReference type="PANTHER" id="PTHR46513">
    <property type="entry name" value="VITELLOGENIN RECEPTOR-LIKE PROTEIN-RELATED-RELATED"/>
    <property type="match status" value="1"/>
</dbReference>
<evidence type="ECO:0000313" key="4">
    <source>
        <dbReference type="Proteomes" id="UP000636010"/>
    </source>
</evidence>
<protein>
    <recommendedName>
        <fullName evidence="2">IPT/TIG domain-containing protein</fullName>
    </recommendedName>
</protein>
<dbReference type="Pfam" id="PF01833">
    <property type="entry name" value="TIG"/>
    <property type="match status" value="2"/>
</dbReference>
<dbReference type="Gene3D" id="2.120.10.30">
    <property type="entry name" value="TolB, C-terminal domain"/>
    <property type="match status" value="1"/>
</dbReference>
<organism evidence="3 4">
    <name type="scientific">Marivirga lumbricoides</name>
    <dbReference type="NCBI Taxonomy" id="1046115"/>
    <lineage>
        <taxon>Bacteria</taxon>
        <taxon>Pseudomonadati</taxon>
        <taxon>Bacteroidota</taxon>
        <taxon>Cytophagia</taxon>
        <taxon>Cytophagales</taxon>
        <taxon>Marivirgaceae</taxon>
        <taxon>Marivirga</taxon>
    </lineage>
</organism>
<dbReference type="SMART" id="SM00135">
    <property type="entry name" value="LY"/>
    <property type="match status" value="4"/>
</dbReference>
<feature type="chain" id="PRO_5045553103" description="IPT/TIG domain-containing protein" evidence="1">
    <location>
        <begin position="23"/>
        <end position="518"/>
    </location>
</feature>
<evidence type="ECO:0000256" key="1">
    <source>
        <dbReference type="SAM" id="SignalP"/>
    </source>
</evidence>
<sequence>MKPFKYKQLFTIIGLFTGLAIAFTACKEDDNTDPEGPGTELSITDFTPKTARVGDTVVITGTGFNADFSQNTVFFTGSQTNTTPGLAQAVVIAGSTTSISARVPSDVLDGPITVRTGEEEAVSEADFTLDTSLGAPVLSSIDPTNGLPGVTVTISGENFGDAVEDLEVLFGETEATVTAVTNTSITTKVPESLAEGEVQVSVSREGTAATSTLSFTVNPLPVDVKTAYWTSLEGILRGNITETGVDITTLYDESNEGLGSPSGIDVDFVGGMIYFTSTNGVSRASIEGDGTVELLYESKQSTDIAIDPTAGKVYFFSIDGAAEQTFIIKGDMDGTGEADTLYRFDYTLSFETFLYEGPQPYTPKLLLADNQIYWTETGTNPRVMVGSVTGDTDPVELYGSDELIQPTGIALDPVNQKIYISDNGVNEALESTIYVGNLDGSGSLAVLVGAGDFVNSPSDMEIDLENGFIYWLNVKESTSGAVAPSALVRASLDGSAVEVLFDGFSGAIFFDLEIGVVE</sequence>